<dbReference type="Pfam" id="PF13614">
    <property type="entry name" value="AAA_31"/>
    <property type="match status" value="1"/>
</dbReference>
<dbReference type="InterPro" id="IPR027417">
    <property type="entry name" value="P-loop_NTPase"/>
</dbReference>
<protein>
    <submittedName>
        <fullName evidence="2">ParA family protein</fullName>
    </submittedName>
</protein>
<dbReference type="SUPFAM" id="SSF52540">
    <property type="entry name" value="P-loop containing nucleoside triphosphate hydrolases"/>
    <property type="match status" value="1"/>
</dbReference>
<feature type="domain" description="AAA" evidence="1">
    <location>
        <begin position="53"/>
        <end position="214"/>
    </location>
</feature>
<dbReference type="Gene3D" id="3.40.50.300">
    <property type="entry name" value="P-loop containing nucleotide triphosphate hydrolases"/>
    <property type="match status" value="1"/>
</dbReference>
<accession>A0ABW0P5Q1</accession>
<dbReference type="PANTHER" id="PTHR13696">
    <property type="entry name" value="P-LOOP CONTAINING NUCLEOSIDE TRIPHOSPHATE HYDROLASE"/>
    <property type="match status" value="1"/>
</dbReference>
<evidence type="ECO:0000313" key="3">
    <source>
        <dbReference type="Proteomes" id="UP001596060"/>
    </source>
</evidence>
<gene>
    <name evidence="2" type="ORF">ACFPN9_15905</name>
</gene>
<dbReference type="Proteomes" id="UP001596060">
    <property type="component" value="Unassembled WGS sequence"/>
</dbReference>
<evidence type="ECO:0000313" key="2">
    <source>
        <dbReference type="EMBL" id="MFC5506737.1"/>
    </source>
</evidence>
<comment type="caution">
    <text evidence="2">The sequence shown here is derived from an EMBL/GenBank/DDBJ whole genome shotgun (WGS) entry which is preliminary data.</text>
</comment>
<dbReference type="RefSeq" id="WP_377817246.1">
    <property type="nucleotide sequence ID" value="NZ_JBHSLU010000050.1"/>
</dbReference>
<dbReference type="InterPro" id="IPR025669">
    <property type="entry name" value="AAA_dom"/>
</dbReference>
<sequence length="299" mass="32460">MSPGLRSLCCAQARRPVVYRQRCGSNHTRHVIAAISRQNTLRLNSSEPCRVCMKTIVINNQKGGVGKTTLAVHLAWHIAETGGRVLLIDADAQGNATDTMKRHRGEVTAAELFRPVRAPVTGGAEGITLAASDSSLTDVDRGDATSIQQFRDNLRAGSAAFDVCIIDTPPSLGLRSVAALVSATHVLSPIYLEDYSVKGVKGLLQTVIGVQKRYGRSDMRFLGLLPSNFNTKSPRQRAHLDQLLREAGKYVFPGHIVARDGYAEAVAEGVPVWTLKKRSAQEAGREIRLVLSRIVEQMG</sequence>
<dbReference type="EMBL" id="JBHSLU010000050">
    <property type="protein sequence ID" value="MFC5506737.1"/>
    <property type="molecule type" value="Genomic_DNA"/>
</dbReference>
<evidence type="ECO:0000259" key="1">
    <source>
        <dbReference type="Pfam" id="PF13614"/>
    </source>
</evidence>
<keyword evidence="3" id="KW-1185">Reference proteome</keyword>
<name>A0ABW0P5Q1_9HYPH</name>
<reference evidence="3" key="1">
    <citation type="journal article" date="2019" name="Int. J. Syst. Evol. Microbiol.">
        <title>The Global Catalogue of Microorganisms (GCM) 10K type strain sequencing project: providing services to taxonomists for standard genome sequencing and annotation.</title>
        <authorList>
            <consortium name="The Broad Institute Genomics Platform"/>
            <consortium name="The Broad Institute Genome Sequencing Center for Infectious Disease"/>
            <person name="Wu L."/>
            <person name="Ma J."/>
        </authorList>
    </citation>
    <scope>NUCLEOTIDE SEQUENCE [LARGE SCALE GENOMIC DNA]</scope>
    <source>
        <strain evidence="3">CCUG 43117</strain>
    </source>
</reference>
<proteinExistence type="predicted"/>
<dbReference type="PANTHER" id="PTHR13696:SF99">
    <property type="entry name" value="COBYRINIC ACID AC-DIAMIDE SYNTHASE"/>
    <property type="match status" value="1"/>
</dbReference>
<organism evidence="2 3">
    <name type="scientific">Bosea massiliensis</name>
    <dbReference type="NCBI Taxonomy" id="151419"/>
    <lineage>
        <taxon>Bacteria</taxon>
        <taxon>Pseudomonadati</taxon>
        <taxon>Pseudomonadota</taxon>
        <taxon>Alphaproteobacteria</taxon>
        <taxon>Hyphomicrobiales</taxon>
        <taxon>Boseaceae</taxon>
        <taxon>Bosea</taxon>
    </lineage>
</organism>
<dbReference type="CDD" id="cd02042">
    <property type="entry name" value="ParAB_family"/>
    <property type="match status" value="1"/>
</dbReference>
<dbReference type="InterPro" id="IPR050678">
    <property type="entry name" value="DNA_Partitioning_ATPase"/>
</dbReference>